<accession>A0A2T4Z9G6</accession>
<keyword evidence="1" id="KW-0812">Transmembrane</keyword>
<dbReference type="EMBL" id="PZZP01000001">
    <property type="protein sequence ID" value="PTM58538.1"/>
    <property type="molecule type" value="Genomic_DNA"/>
</dbReference>
<keyword evidence="1" id="KW-0472">Membrane</keyword>
<keyword evidence="1" id="KW-1133">Transmembrane helix</keyword>
<feature type="transmembrane region" description="Helical" evidence="1">
    <location>
        <begin position="155"/>
        <end position="172"/>
    </location>
</feature>
<evidence type="ECO:0000256" key="1">
    <source>
        <dbReference type="SAM" id="Phobius"/>
    </source>
</evidence>
<feature type="transmembrane region" description="Helical" evidence="1">
    <location>
        <begin position="6"/>
        <end position="26"/>
    </location>
</feature>
<evidence type="ECO:0000313" key="3">
    <source>
        <dbReference type="Proteomes" id="UP000241639"/>
    </source>
</evidence>
<sequence>MLRDDGDLLVLALLVIVIVILFVRAWNRAGWNTTIQWSPVPIRGEVPALLEEEGYEVVAAKQRLPLQIYMGEKKMESRLFVDFVAQKNNRTYLVIQAKAKQPLRISGSALRDRFLAHVLAFQATGVLFVDPYTGTCHTVTFSIPGISSSRGKRGVLSHLVTLVLGILIAIWIR</sequence>
<organism evidence="2 3">
    <name type="scientific">Desmospora activa DSM 45169</name>
    <dbReference type="NCBI Taxonomy" id="1121389"/>
    <lineage>
        <taxon>Bacteria</taxon>
        <taxon>Bacillati</taxon>
        <taxon>Bacillota</taxon>
        <taxon>Bacilli</taxon>
        <taxon>Bacillales</taxon>
        <taxon>Thermoactinomycetaceae</taxon>
        <taxon>Desmospora</taxon>
    </lineage>
</organism>
<name>A0A2T4Z9G6_9BACL</name>
<reference evidence="2 3" key="1">
    <citation type="submission" date="2018-04" db="EMBL/GenBank/DDBJ databases">
        <title>Genomic Encyclopedia of Archaeal and Bacterial Type Strains, Phase II (KMG-II): from individual species to whole genera.</title>
        <authorList>
            <person name="Goeker M."/>
        </authorList>
    </citation>
    <scope>NUCLEOTIDE SEQUENCE [LARGE SCALE GENOMIC DNA]</scope>
    <source>
        <strain evidence="2 3">DSM 45169</strain>
    </source>
</reference>
<dbReference type="Proteomes" id="UP000241639">
    <property type="component" value="Unassembled WGS sequence"/>
</dbReference>
<keyword evidence="3" id="KW-1185">Reference proteome</keyword>
<protein>
    <submittedName>
        <fullName evidence="2">Uncharacterized protein</fullName>
    </submittedName>
</protein>
<proteinExistence type="predicted"/>
<dbReference type="AlphaFoldDB" id="A0A2T4Z9G6"/>
<evidence type="ECO:0000313" key="2">
    <source>
        <dbReference type="EMBL" id="PTM58538.1"/>
    </source>
</evidence>
<gene>
    <name evidence="2" type="ORF">C8J48_1123</name>
</gene>
<comment type="caution">
    <text evidence="2">The sequence shown here is derived from an EMBL/GenBank/DDBJ whole genome shotgun (WGS) entry which is preliminary data.</text>
</comment>